<dbReference type="InParanoid" id="A2DZU5"/>
<feature type="region of interest" description="Disordered" evidence="1">
    <location>
        <begin position="1"/>
        <end position="29"/>
    </location>
</feature>
<dbReference type="VEuPathDB" id="TrichDB:TVAG_478290"/>
<evidence type="ECO:0000313" key="3">
    <source>
        <dbReference type="EMBL" id="EAY14004.1"/>
    </source>
</evidence>
<reference evidence="3" key="1">
    <citation type="submission" date="2006-10" db="EMBL/GenBank/DDBJ databases">
        <authorList>
            <person name="Amadeo P."/>
            <person name="Zhao Q."/>
            <person name="Wortman J."/>
            <person name="Fraser-Liggett C."/>
            <person name="Carlton J."/>
        </authorList>
    </citation>
    <scope>NUCLEOTIDE SEQUENCE</scope>
    <source>
        <strain evidence="3">G3</strain>
    </source>
</reference>
<dbReference type="OrthoDB" id="10260387at2759"/>
<dbReference type="InterPro" id="IPR035423">
    <property type="entry name" value="M60-like_N"/>
</dbReference>
<dbReference type="RefSeq" id="XP_001326227.1">
    <property type="nucleotide sequence ID" value="XM_001326192.1"/>
</dbReference>
<dbReference type="SMART" id="SM01276">
    <property type="entry name" value="M60-like"/>
    <property type="match status" value="1"/>
</dbReference>
<dbReference type="VEuPathDB" id="TrichDB:TVAGG3_0536910"/>
<proteinExistence type="predicted"/>
<name>A2DZU5_TRIV3</name>
<evidence type="ECO:0000259" key="2">
    <source>
        <dbReference type="PROSITE" id="PS51723"/>
    </source>
</evidence>
<dbReference type="GO" id="GO:0005886">
    <property type="term" value="C:plasma membrane"/>
    <property type="evidence" value="ECO:0000318"/>
    <property type="project" value="GO_Central"/>
</dbReference>
<dbReference type="PANTHER" id="PTHR15730:SF5">
    <property type="entry name" value="SI:CH211-210B2.2-RELATED"/>
    <property type="match status" value="1"/>
</dbReference>
<dbReference type="KEGG" id="tva:4771993"/>
<gene>
    <name evidence="3" type="ORF">TVAG_478290</name>
</gene>
<organism evidence="3 4">
    <name type="scientific">Trichomonas vaginalis (strain ATCC PRA-98 / G3)</name>
    <dbReference type="NCBI Taxonomy" id="412133"/>
    <lineage>
        <taxon>Eukaryota</taxon>
        <taxon>Metamonada</taxon>
        <taxon>Parabasalia</taxon>
        <taxon>Trichomonadida</taxon>
        <taxon>Trichomonadidae</taxon>
        <taxon>Trichomonas</taxon>
    </lineage>
</organism>
<dbReference type="InterPro" id="IPR031161">
    <property type="entry name" value="Peptidase_M60_dom"/>
</dbReference>
<sequence length="727" mass="80395">MGCIMDTPQRVRPKPKDKMQSPLSSSLADPMQSNVIDSNTLKNDFINIMQGIQQLPKPDKTQPVACFSKLSFPILIAPLALDSGDSTGVNLPVIGISRFEKGRAVAFGNTRILLECNRENTDASAFLENIIKWASGVIRGYISVLIVGFQDKEAEVITKNATGFGFRIVVQKDLENIQHHHVVIVPSDFDDPEYTLLQFIQNGGGLICTLQPPTPGVEQERYRMNSILTECGLGFPSTNLLAGPVNAPQLKVNFHLSALGKLTFPGLSQSLSETLNNPVIDITELDSGVTAVRYNVSCMPQDTNPELVQLAASALGYLRSHNFDTPEGLCPDISHGVISVLLCEIMAKLSAQDFAGHDFSERFPERASEEPSEQDVGTVRLTLQNEGWYSTGYWLTAGVVAKITLNEVPPVPLVVQVGMHAEAIFTKEGPWKRWPMITTTFELDEVTEIANPFGGMIYIIFDRSVNTPITIDMTIDHVFPYPLYSPEAPDTWEKTKDRGAPWAEVETYYMTFVAPSKVVRACPNLEANCKMIDGLIESVLEFLGDHSEHKFRCIFDIELIDMPVCGYPIIMHVDNAESFFSDTNPSESLFVLTTFVGMLSLPEGAFDAGKESSLACAAACAAFLKMWPRVSPLDYSRDMLPPQFNELWNIYKKDNGRTITAAMISIRQMEFKDNEDVWATFISEIQMQTGLSLDHLISNQNEVKAQSSLAVVSSTSSASLQSFQLIE</sequence>
<protein>
    <recommendedName>
        <fullName evidence="2">Peptidase M60 domain-containing protein</fullName>
    </recommendedName>
</protein>
<dbReference type="Proteomes" id="UP000001542">
    <property type="component" value="Unassembled WGS sequence"/>
</dbReference>
<dbReference type="GO" id="GO:0044325">
    <property type="term" value="F:transmembrane transporter binding"/>
    <property type="evidence" value="ECO:0000318"/>
    <property type="project" value="GO_Central"/>
</dbReference>
<evidence type="ECO:0000313" key="4">
    <source>
        <dbReference type="Proteomes" id="UP000001542"/>
    </source>
</evidence>
<dbReference type="EMBL" id="DS113276">
    <property type="protein sequence ID" value="EAY14004.1"/>
    <property type="molecule type" value="Genomic_DNA"/>
</dbReference>
<dbReference type="InterPro" id="IPR051244">
    <property type="entry name" value="TCAF"/>
</dbReference>
<keyword evidence="4" id="KW-1185">Reference proteome</keyword>
<dbReference type="PROSITE" id="PS51723">
    <property type="entry name" value="PEPTIDASE_M60"/>
    <property type="match status" value="1"/>
</dbReference>
<evidence type="ECO:0000256" key="1">
    <source>
        <dbReference type="SAM" id="MobiDB-lite"/>
    </source>
</evidence>
<dbReference type="AlphaFoldDB" id="A2DZU5"/>
<dbReference type="PANTHER" id="PTHR15730">
    <property type="entry name" value="EXPERIMENTAL AUTOIMMUNE PROSTATITIS ANTIGEN 2-RELATED"/>
    <property type="match status" value="1"/>
</dbReference>
<dbReference type="Pfam" id="PF17291">
    <property type="entry name" value="M60-like_N"/>
    <property type="match status" value="1"/>
</dbReference>
<reference evidence="3" key="2">
    <citation type="journal article" date="2007" name="Science">
        <title>Draft genome sequence of the sexually transmitted pathogen Trichomonas vaginalis.</title>
        <authorList>
            <person name="Carlton J.M."/>
            <person name="Hirt R.P."/>
            <person name="Silva J.C."/>
            <person name="Delcher A.L."/>
            <person name="Schatz M."/>
            <person name="Zhao Q."/>
            <person name="Wortman J.R."/>
            <person name="Bidwell S.L."/>
            <person name="Alsmark U.C.M."/>
            <person name="Besteiro S."/>
            <person name="Sicheritz-Ponten T."/>
            <person name="Noel C.J."/>
            <person name="Dacks J.B."/>
            <person name="Foster P.G."/>
            <person name="Simillion C."/>
            <person name="Van de Peer Y."/>
            <person name="Miranda-Saavedra D."/>
            <person name="Barton G.J."/>
            <person name="Westrop G.D."/>
            <person name="Mueller S."/>
            <person name="Dessi D."/>
            <person name="Fiori P.L."/>
            <person name="Ren Q."/>
            <person name="Paulsen I."/>
            <person name="Zhang H."/>
            <person name="Bastida-Corcuera F.D."/>
            <person name="Simoes-Barbosa A."/>
            <person name="Brown M.T."/>
            <person name="Hayes R.D."/>
            <person name="Mukherjee M."/>
            <person name="Okumura C.Y."/>
            <person name="Schneider R."/>
            <person name="Smith A.J."/>
            <person name="Vanacova S."/>
            <person name="Villalvazo M."/>
            <person name="Haas B.J."/>
            <person name="Pertea M."/>
            <person name="Feldblyum T.V."/>
            <person name="Utterback T.R."/>
            <person name="Shu C.L."/>
            <person name="Osoegawa K."/>
            <person name="de Jong P.J."/>
            <person name="Hrdy I."/>
            <person name="Horvathova L."/>
            <person name="Zubacova Z."/>
            <person name="Dolezal P."/>
            <person name="Malik S.B."/>
            <person name="Logsdon J.M. Jr."/>
            <person name="Henze K."/>
            <person name="Gupta A."/>
            <person name="Wang C.C."/>
            <person name="Dunne R.L."/>
            <person name="Upcroft J.A."/>
            <person name="Upcroft P."/>
            <person name="White O."/>
            <person name="Salzberg S.L."/>
            <person name="Tang P."/>
            <person name="Chiu C.-H."/>
            <person name="Lee Y.-S."/>
            <person name="Embley T.M."/>
            <person name="Coombs G.H."/>
            <person name="Mottram J.C."/>
            <person name="Tachezy J."/>
            <person name="Fraser-Liggett C.M."/>
            <person name="Johnson P.J."/>
        </authorList>
    </citation>
    <scope>NUCLEOTIDE SEQUENCE [LARGE SCALE GENOMIC DNA]</scope>
    <source>
        <strain evidence="3">G3</strain>
    </source>
</reference>
<feature type="domain" description="Peptidase M60" evidence="2">
    <location>
        <begin position="386"/>
        <end position="674"/>
    </location>
</feature>
<accession>A2DZU5</accession>